<feature type="domain" description="NAD-dependent epimerase/dehydratase" evidence="3">
    <location>
        <begin position="6"/>
        <end position="215"/>
    </location>
</feature>
<organism evidence="4 5">
    <name type="scientific">Marinomonas ostreistagni</name>
    <dbReference type="NCBI Taxonomy" id="359209"/>
    <lineage>
        <taxon>Bacteria</taxon>
        <taxon>Pseudomonadati</taxon>
        <taxon>Pseudomonadota</taxon>
        <taxon>Gammaproteobacteria</taxon>
        <taxon>Oceanospirillales</taxon>
        <taxon>Oceanospirillaceae</taxon>
        <taxon>Marinomonas</taxon>
    </lineage>
</organism>
<gene>
    <name evidence="4" type="ORF">JHD44_10605</name>
</gene>
<comment type="pathway">
    <text evidence="1">Bacterial outer membrane biogenesis; LPS O-antigen biosynthesis.</text>
</comment>
<proteinExistence type="inferred from homology"/>
<reference evidence="4 5" key="1">
    <citation type="submission" date="2020-12" db="EMBL/GenBank/DDBJ databases">
        <title>Comparative genome analysis of fungal antagonists Marinomonas ostreistagni 398 and M. spartinae 468.</title>
        <authorList>
            <person name="Fields J.L."/>
            <person name="Mavrodi O.V."/>
            <person name="Biber P.D."/>
            <person name="Indest K.J."/>
            <person name="Mavrodi D.V."/>
        </authorList>
    </citation>
    <scope>NUCLEOTIDE SEQUENCE [LARGE SCALE GENOMIC DNA]</scope>
    <source>
        <strain evidence="4 5">USM7</strain>
    </source>
</reference>
<evidence type="ECO:0000313" key="4">
    <source>
        <dbReference type="EMBL" id="MBJ7551133.1"/>
    </source>
</evidence>
<protein>
    <submittedName>
        <fullName evidence="4">NAD-dependent epimerase/dehydratase family protein</fullName>
    </submittedName>
</protein>
<evidence type="ECO:0000259" key="3">
    <source>
        <dbReference type="Pfam" id="PF01370"/>
    </source>
</evidence>
<dbReference type="InterPro" id="IPR036291">
    <property type="entry name" value="NAD(P)-bd_dom_sf"/>
</dbReference>
<dbReference type="InterPro" id="IPR001509">
    <property type="entry name" value="Epimerase_deHydtase"/>
</dbReference>
<comment type="caution">
    <text evidence="4">The sequence shown here is derived from an EMBL/GenBank/DDBJ whole genome shotgun (WGS) entry which is preliminary data.</text>
</comment>
<accession>A0ABS0ZCJ3</accession>
<comment type="similarity">
    <text evidence="2">Belongs to the NAD(P)-dependent epimerase/dehydratase family.</text>
</comment>
<evidence type="ECO:0000256" key="1">
    <source>
        <dbReference type="ARBA" id="ARBA00005125"/>
    </source>
</evidence>
<name>A0ABS0ZCJ3_9GAMM</name>
<sequence>MNNKHILVTGGAGFIGSHLCEKLVSEKFITHSLDNYSTGSASNHVNGVNYIVGDILDIANIDIPIPSIIFHLGEYARVEQSFEDVARVMQSNIVGTQAVLEFSRQHNIKLVYAGSSTKFSDGGLGRNLSPYAWTKASNTDLIINYGDWFNLRYAITYFYNVYGPREISEGNYATLIALFKQQYEKNLPLTVVAPGTQRRHFTHVSDIVEGLFRVGMEGEGDGYGLGSTDCYSILEVAEMFKTELIMLPERLGNRMSSQLDVSRAKNEFGWHAQRSLKHYVESIITRTN</sequence>
<dbReference type="SUPFAM" id="SSF51735">
    <property type="entry name" value="NAD(P)-binding Rossmann-fold domains"/>
    <property type="match status" value="1"/>
</dbReference>
<dbReference type="Proteomes" id="UP000598488">
    <property type="component" value="Unassembled WGS sequence"/>
</dbReference>
<dbReference type="EMBL" id="JAEMUH010000009">
    <property type="protein sequence ID" value="MBJ7551133.1"/>
    <property type="molecule type" value="Genomic_DNA"/>
</dbReference>
<dbReference type="Pfam" id="PF01370">
    <property type="entry name" value="Epimerase"/>
    <property type="match status" value="1"/>
</dbReference>
<dbReference type="RefSeq" id="WP_199462731.1">
    <property type="nucleotide sequence ID" value="NZ_JAEMUH010000009.1"/>
</dbReference>
<dbReference type="Gene3D" id="3.40.50.720">
    <property type="entry name" value="NAD(P)-binding Rossmann-like Domain"/>
    <property type="match status" value="1"/>
</dbReference>
<dbReference type="PANTHER" id="PTHR43000">
    <property type="entry name" value="DTDP-D-GLUCOSE 4,6-DEHYDRATASE-RELATED"/>
    <property type="match status" value="1"/>
</dbReference>
<evidence type="ECO:0000313" key="5">
    <source>
        <dbReference type="Proteomes" id="UP000598488"/>
    </source>
</evidence>
<evidence type="ECO:0000256" key="2">
    <source>
        <dbReference type="ARBA" id="ARBA00007637"/>
    </source>
</evidence>
<keyword evidence="5" id="KW-1185">Reference proteome</keyword>